<dbReference type="EMBL" id="KQ416546">
    <property type="protein sequence ID" value="KOF96522.1"/>
    <property type="molecule type" value="Genomic_DNA"/>
</dbReference>
<accession>A0A0L8I4W6</accession>
<evidence type="ECO:0000313" key="1">
    <source>
        <dbReference type="EMBL" id="KOF96522.1"/>
    </source>
</evidence>
<sequence>MVTNRTVYYCHPKISETFCTTLVCINFYIFFYLRVQSYLVTSSISSSKVNRLLIASRNIGQNSNDILLFYIFSMLSLDKNNKKTTIKQKKMHSSLFRYS</sequence>
<dbReference type="AlphaFoldDB" id="A0A0L8I4W6"/>
<reference evidence="1" key="1">
    <citation type="submission" date="2015-07" db="EMBL/GenBank/DDBJ databases">
        <title>MeaNS - Measles Nucleotide Surveillance Program.</title>
        <authorList>
            <person name="Tran T."/>
            <person name="Druce J."/>
        </authorList>
    </citation>
    <scope>NUCLEOTIDE SEQUENCE</scope>
    <source>
        <strain evidence="1">UCB-OBI-ISO-001</strain>
        <tissue evidence="1">Gonad</tissue>
    </source>
</reference>
<proteinExistence type="predicted"/>
<name>A0A0L8I4W6_OCTBM</name>
<organism evidence="1">
    <name type="scientific">Octopus bimaculoides</name>
    <name type="common">California two-spotted octopus</name>
    <dbReference type="NCBI Taxonomy" id="37653"/>
    <lineage>
        <taxon>Eukaryota</taxon>
        <taxon>Metazoa</taxon>
        <taxon>Spiralia</taxon>
        <taxon>Lophotrochozoa</taxon>
        <taxon>Mollusca</taxon>
        <taxon>Cephalopoda</taxon>
        <taxon>Coleoidea</taxon>
        <taxon>Octopodiformes</taxon>
        <taxon>Octopoda</taxon>
        <taxon>Incirrata</taxon>
        <taxon>Octopodidae</taxon>
        <taxon>Octopus</taxon>
    </lineage>
</organism>
<gene>
    <name evidence="1" type="ORF">OCBIM_22034668mg</name>
</gene>
<protein>
    <submittedName>
        <fullName evidence="1">Uncharacterized protein</fullName>
    </submittedName>
</protein>